<comment type="similarity">
    <text evidence="3 10 13">Belongs to the IPP transferase family.</text>
</comment>
<evidence type="ECO:0000256" key="6">
    <source>
        <dbReference type="ARBA" id="ARBA00022741"/>
    </source>
</evidence>
<dbReference type="EC" id="2.5.1.75" evidence="10"/>
<dbReference type="PANTHER" id="PTHR11088">
    <property type="entry name" value="TRNA DIMETHYLALLYLTRANSFERASE"/>
    <property type="match status" value="1"/>
</dbReference>
<feature type="region of interest" description="Interaction with substrate tRNA" evidence="10">
    <location>
        <begin position="35"/>
        <end position="38"/>
    </location>
</feature>
<evidence type="ECO:0000256" key="2">
    <source>
        <dbReference type="ARBA" id="ARBA00003213"/>
    </source>
</evidence>
<dbReference type="RefSeq" id="WP_213543027.1">
    <property type="nucleotide sequence ID" value="NZ_AP023420.1"/>
</dbReference>
<evidence type="ECO:0000313" key="15">
    <source>
        <dbReference type="Proteomes" id="UP000679848"/>
    </source>
</evidence>
<dbReference type="GO" id="GO:0005524">
    <property type="term" value="F:ATP binding"/>
    <property type="evidence" value="ECO:0007669"/>
    <property type="project" value="UniProtKB-UniRule"/>
</dbReference>
<evidence type="ECO:0000256" key="13">
    <source>
        <dbReference type="RuleBase" id="RU003785"/>
    </source>
</evidence>
<evidence type="ECO:0000256" key="11">
    <source>
        <dbReference type="RuleBase" id="RU003783"/>
    </source>
</evidence>
<dbReference type="NCBIfam" id="TIGR00174">
    <property type="entry name" value="miaA"/>
    <property type="match status" value="1"/>
</dbReference>
<comment type="function">
    <text evidence="2 10 12">Catalyzes the transfer of a dimethylallyl group onto the adenine at position 37 in tRNAs that read codons beginning with uridine, leading to the formation of N6-(dimethylallyl)adenosine (i(6)A).</text>
</comment>
<dbReference type="HAMAP" id="MF_00185">
    <property type="entry name" value="IPP_trans"/>
    <property type="match status" value="1"/>
</dbReference>
<evidence type="ECO:0000256" key="10">
    <source>
        <dbReference type="HAMAP-Rule" id="MF_00185"/>
    </source>
</evidence>
<reference evidence="14" key="1">
    <citation type="submission" date="2020-09" db="EMBL/GenBank/DDBJ databases">
        <title>New species isolated from human feces.</title>
        <authorList>
            <person name="Kitahara M."/>
            <person name="Shigeno Y."/>
            <person name="Shime M."/>
            <person name="Matsumoto Y."/>
            <person name="Nakamura S."/>
            <person name="Motooka D."/>
            <person name="Fukuoka S."/>
            <person name="Nishikawa H."/>
            <person name="Benno Y."/>
        </authorList>
    </citation>
    <scope>NUCLEOTIDE SEQUENCE</scope>
    <source>
        <strain evidence="14">MM59</strain>
    </source>
</reference>
<keyword evidence="8 10" id="KW-0460">Magnesium</keyword>
<evidence type="ECO:0000313" key="14">
    <source>
        <dbReference type="EMBL" id="BCK84184.1"/>
    </source>
</evidence>
<feature type="binding site" evidence="10">
    <location>
        <begin position="12"/>
        <end position="17"/>
    </location>
    <ligand>
        <name>substrate</name>
    </ligand>
</feature>
<name>A0A810Q888_9FIRM</name>
<comment type="caution">
    <text evidence="10">Lacks conserved residue(s) required for the propagation of feature annotation.</text>
</comment>
<evidence type="ECO:0000256" key="4">
    <source>
        <dbReference type="ARBA" id="ARBA00022679"/>
    </source>
</evidence>
<sequence length="314" mass="34632">MAPRIVCVVGPTACGKTTLGVLLAKRYGGEVVSADSMQIYRGMTIGTAAPTAEEMDGVPHHMIAVADPAEQWSAARYAQAAIPIVDDILKRGKLPILVGGTGLWLDAVVQGREFAPGQAGGAVRRELEAQLAAEGMEPLLQELRRVDPESAARLHPADTKRILRALEVYRETGETITAHDERTRSLPPRYDAVWLGLRFADREDMKALIDRRVDAMVRSGLEEEVRALLQSGLPPSATAWQAIGYKEFLGVLEGTATMEQAVAEVKLRSRQYAKRQLTWLRRNPAIHWMEWEKERNFEQALQLSTEILTAAGVC</sequence>
<evidence type="ECO:0000256" key="12">
    <source>
        <dbReference type="RuleBase" id="RU003784"/>
    </source>
</evidence>
<dbReference type="Gene3D" id="1.10.20.140">
    <property type="match status" value="1"/>
</dbReference>
<dbReference type="Proteomes" id="UP000679848">
    <property type="component" value="Chromosome"/>
</dbReference>
<evidence type="ECO:0000256" key="3">
    <source>
        <dbReference type="ARBA" id="ARBA00005842"/>
    </source>
</evidence>
<accession>A0A810Q888</accession>
<proteinExistence type="inferred from homology"/>
<gene>
    <name evidence="10 14" type="primary">miaA</name>
    <name evidence="14" type="ORF">MM59RIKEN_15030</name>
</gene>
<keyword evidence="6 10" id="KW-0547">Nucleotide-binding</keyword>
<keyword evidence="7 10" id="KW-0067">ATP-binding</keyword>
<evidence type="ECO:0000256" key="9">
    <source>
        <dbReference type="ARBA" id="ARBA00049563"/>
    </source>
</evidence>
<feature type="site" description="Interaction with substrate tRNA" evidence="10">
    <location>
        <position position="101"/>
    </location>
</feature>
<dbReference type="PANTHER" id="PTHR11088:SF60">
    <property type="entry name" value="TRNA DIMETHYLALLYLTRANSFERASE"/>
    <property type="match status" value="1"/>
</dbReference>
<dbReference type="KEGG" id="pfaa:MM59RIKEN_15030"/>
<evidence type="ECO:0000256" key="5">
    <source>
        <dbReference type="ARBA" id="ARBA00022694"/>
    </source>
</evidence>
<dbReference type="InterPro" id="IPR039657">
    <property type="entry name" value="Dimethylallyltransferase"/>
</dbReference>
<keyword evidence="4 10" id="KW-0808">Transferase</keyword>
<comment type="cofactor">
    <cofactor evidence="1 10">
        <name>Mg(2+)</name>
        <dbReference type="ChEBI" id="CHEBI:18420"/>
    </cofactor>
</comment>
<protein>
    <recommendedName>
        <fullName evidence="10">tRNA dimethylallyltransferase</fullName>
        <ecNumber evidence="10">2.5.1.75</ecNumber>
    </recommendedName>
    <alternativeName>
        <fullName evidence="10">Dimethylallyl diphosphate:tRNA dimethylallyltransferase</fullName>
        <shortName evidence="10">DMAPP:tRNA dimethylallyltransferase</shortName>
        <shortName evidence="10">DMATase</shortName>
    </alternativeName>
    <alternativeName>
        <fullName evidence="10">Isopentenyl-diphosphate:tRNA isopentenyltransferase</fullName>
        <shortName evidence="10">IPP transferase</shortName>
        <shortName evidence="10">IPPT</shortName>
        <shortName evidence="10">IPTase</shortName>
    </alternativeName>
</protein>
<keyword evidence="15" id="KW-1185">Reference proteome</keyword>
<dbReference type="InterPro" id="IPR027417">
    <property type="entry name" value="P-loop_NTPase"/>
</dbReference>
<evidence type="ECO:0000256" key="8">
    <source>
        <dbReference type="ARBA" id="ARBA00022842"/>
    </source>
</evidence>
<comment type="subunit">
    <text evidence="10">Monomer.</text>
</comment>
<feature type="site" description="Interaction with substrate tRNA" evidence="10">
    <location>
        <position position="124"/>
    </location>
</feature>
<keyword evidence="5 10" id="KW-0819">tRNA processing</keyword>
<dbReference type="GO" id="GO:0006400">
    <property type="term" value="P:tRNA modification"/>
    <property type="evidence" value="ECO:0007669"/>
    <property type="project" value="TreeGrafter"/>
</dbReference>
<dbReference type="EMBL" id="AP023420">
    <property type="protein sequence ID" value="BCK84184.1"/>
    <property type="molecule type" value="Genomic_DNA"/>
</dbReference>
<comment type="catalytic activity">
    <reaction evidence="9 10 11">
        <text>adenosine(37) in tRNA + dimethylallyl diphosphate = N(6)-dimethylallyladenosine(37) in tRNA + diphosphate</text>
        <dbReference type="Rhea" id="RHEA:26482"/>
        <dbReference type="Rhea" id="RHEA-COMP:10162"/>
        <dbReference type="Rhea" id="RHEA-COMP:10375"/>
        <dbReference type="ChEBI" id="CHEBI:33019"/>
        <dbReference type="ChEBI" id="CHEBI:57623"/>
        <dbReference type="ChEBI" id="CHEBI:74411"/>
        <dbReference type="ChEBI" id="CHEBI:74415"/>
        <dbReference type="EC" id="2.5.1.75"/>
    </reaction>
</comment>
<dbReference type="Gene3D" id="3.40.50.300">
    <property type="entry name" value="P-loop containing nucleotide triphosphate hydrolases"/>
    <property type="match status" value="1"/>
</dbReference>
<dbReference type="InterPro" id="IPR018022">
    <property type="entry name" value="IPT"/>
</dbReference>
<evidence type="ECO:0000256" key="1">
    <source>
        <dbReference type="ARBA" id="ARBA00001946"/>
    </source>
</evidence>
<dbReference type="SUPFAM" id="SSF52540">
    <property type="entry name" value="P-loop containing nucleoside triphosphate hydrolases"/>
    <property type="match status" value="1"/>
</dbReference>
<feature type="binding site" evidence="10">
    <location>
        <begin position="10"/>
        <end position="17"/>
    </location>
    <ligand>
        <name>ATP</name>
        <dbReference type="ChEBI" id="CHEBI:30616"/>
    </ligand>
</feature>
<dbReference type="Pfam" id="PF01715">
    <property type="entry name" value="IPPT"/>
    <property type="match status" value="1"/>
</dbReference>
<dbReference type="GO" id="GO:0052381">
    <property type="term" value="F:tRNA dimethylallyltransferase activity"/>
    <property type="evidence" value="ECO:0007669"/>
    <property type="project" value="UniProtKB-UniRule"/>
</dbReference>
<evidence type="ECO:0000256" key="7">
    <source>
        <dbReference type="ARBA" id="ARBA00022840"/>
    </source>
</evidence>
<organism evidence="14 15">
    <name type="scientific">Pusillibacter faecalis</name>
    <dbReference type="NCBI Taxonomy" id="2714358"/>
    <lineage>
        <taxon>Bacteria</taxon>
        <taxon>Bacillati</taxon>
        <taxon>Bacillota</taxon>
        <taxon>Clostridia</taxon>
        <taxon>Eubacteriales</taxon>
        <taxon>Oscillospiraceae</taxon>
        <taxon>Pusillibacter</taxon>
    </lineage>
</organism>
<dbReference type="AlphaFoldDB" id="A0A810Q888"/>